<gene>
    <name evidence="1" type="ORF">SAMN05216387_103179</name>
</gene>
<organism evidence="1 2">
    <name type="scientific">Nitrosovibrio tenuis</name>
    <dbReference type="NCBI Taxonomy" id="1233"/>
    <lineage>
        <taxon>Bacteria</taxon>
        <taxon>Pseudomonadati</taxon>
        <taxon>Pseudomonadota</taxon>
        <taxon>Betaproteobacteria</taxon>
        <taxon>Nitrosomonadales</taxon>
        <taxon>Nitrosomonadaceae</taxon>
        <taxon>Nitrosovibrio</taxon>
    </lineage>
</organism>
<dbReference type="STRING" id="1233.SAMN05216387_103179"/>
<protein>
    <submittedName>
        <fullName evidence="1">Uncharacterized protein</fullName>
    </submittedName>
</protein>
<dbReference type="AlphaFoldDB" id="A0A1H7KD02"/>
<keyword evidence="2" id="KW-1185">Reference proteome</keyword>
<evidence type="ECO:0000313" key="2">
    <source>
        <dbReference type="Proteomes" id="UP000198620"/>
    </source>
</evidence>
<sequence>MWTLRSPMAALGHMVSMTYRDLMALNVGYTHLPLEATNWKTEQEQTVSLLLFGLLHLIDAYAELNANETVIKIYNCIDDAA</sequence>
<proteinExistence type="predicted"/>
<dbReference type="EMBL" id="FOBH01000003">
    <property type="protein sequence ID" value="SEK84424.1"/>
    <property type="molecule type" value="Genomic_DNA"/>
</dbReference>
<name>A0A1H7KD02_9PROT</name>
<dbReference type="Proteomes" id="UP000198620">
    <property type="component" value="Unassembled WGS sequence"/>
</dbReference>
<evidence type="ECO:0000313" key="1">
    <source>
        <dbReference type="EMBL" id="SEK84424.1"/>
    </source>
</evidence>
<accession>A0A1H7KD02</accession>
<reference evidence="1 2" key="1">
    <citation type="submission" date="2016-10" db="EMBL/GenBank/DDBJ databases">
        <authorList>
            <person name="de Groot N.N."/>
        </authorList>
    </citation>
    <scope>NUCLEOTIDE SEQUENCE [LARGE SCALE GENOMIC DNA]</scope>
    <source>
        <strain evidence="1 2">Nv1</strain>
    </source>
</reference>